<reference evidence="2" key="1">
    <citation type="submission" date="2023-06" db="EMBL/GenBank/DDBJ databases">
        <title>Genomic of Parafulvivirga corallium.</title>
        <authorList>
            <person name="Wang G."/>
        </authorList>
    </citation>
    <scope>NUCLEOTIDE SEQUENCE</scope>
    <source>
        <strain evidence="2">BMA10</strain>
    </source>
</reference>
<evidence type="ECO:0000259" key="1">
    <source>
        <dbReference type="Pfam" id="PF04994"/>
    </source>
</evidence>
<protein>
    <submittedName>
        <fullName evidence="2">TfoX/Sxy family DNA transformation protein</fullName>
    </submittedName>
</protein>
<evidence type="ECO:0000313" key="3">
    <source>
        <dbReference type="Proteomes" id="UP001172082"/>
    </source>
</evidence>
<dbReference type="RefSeq" id="WP_346751942.1">
    <property type="nucleotide sequence ID" value="NZ_JAUJEA010000003.1"/>
</dbReference>
<dbReference type="Pfam" id="PF04994">
    <property type="entry name" value="TfoX_C"/>
    <property type="match status" value="1"/>
</dbReference>
<keyword evidence="3" id="KW-1185">Reference proteome</keyword>
<sequence length="90" mass="10397">MEKVYSNSLKGARNIGATIEKYLNEIGVFSLTDLAQMTPTQAYQNICKLHPEKTFSVCYYLYSLQGALLDLHWDELPDRLKRELREQVGK</sequence>
<organism evidence="2 3">
    <name type="scientific">Splendidivirga corallicola</name>
    <dbReference type="NCBI Taxonomy" id="3051826"/>
    <lineage>
        <taxon>Bacteria</taxon>
        <taxon>Pseudomonadati</taxon>
        <taxon>Bacteroidota</taxon>
        <taxon>Cytophagia</taxon>
        <taxon>Cytophagales</taxon>
        <taxon>Splendidivirgaceae</taxon>
        <taxon>Splendidivirga</taxon>
    </lineage>
</organism>
<dbReference type="Gene3D" id="1.10.150.20">
    <property type="entry name" value="5' to 3' exonuclease, C-terminal subdomain"/>
    <property type="match status" value="1"/>
</dbReference>
<proteinExistence type="predicted"/>
<accession>A0ABT8KQF2</accession>
<gene>
    <name evidence="2" type="ORF">QQ008_11105</name>
</gene>
<dbReference type="Proteomes" id="UP001172082">
    <property type="component" value="Unassembled WGS sequence"/>
</dbReference>
<dbReference type="PANTHER" id="PTHR36121">
    <property type="entry name" value="PROTEIN SXY"/>
    <property type="match status" value="1"/>
</dbReference>
<comment type="caution">
    <text evidence="2">The sequence shown here is derived from an EMBL/GenBank/DDBJ whole genome shotgun (WGS) entry which is preliminary data.</text>
</comment>
<dbReference type="InterPro" id="IPR007077">
    <property type="entry name" value="TfoX_C"/>
</dbReference>
<dbReference type="PANTHER" id="PTHR36121:SF1">
    <property type="entry name" value="PROTEIN SXY"/>
    <property type="match status" value="1"/>
</dbReference>
<evidence type="ECO:0000313" key="2">
    <source>
        <dbReference type="EMBL" id="MDN5201918.1"/>
    </source>
</evidence>
<dbReference type="EMBL" id="JAUJEA010000003">
    <property type="protein sequence ID" value="MDN5201918.1"/>
    <property type="molecule type" value="Genomic_DNA"/>
</dbReference>
<name>A0ABT8KQF2_9BACT</name>
<feature type="domain" description="TfoX C-terminal" evidence="1">
    <location>
        <begin position="6"/>
        <end position="87"/>
    </location>
</feature>
<dbReference type="InterPro" id="IPR047525">
    <property type="entry name" value="TfoX-like"/>
</dbReference>